<dbReference type="Proteomes" id="UP000001861">
    <property type="component" value="Unassembled WGS sequence"/>
</dbReference>
<feature type="compositionally biased region" description="Low complexity" evidence="1">
    <location>
        <begin position="206"/>
        <end position="227"/>
    </location>
</feature>
<sequence>MFKAQSTTAFTGVKAKFTAALKAPVMPPPMKRANLSAVSKQTTYPRGILIKPTQKPTQPAVSCLPVDFGRRVAASCSGYSRGASGSTWGTESYYSSCLVSAAGAADDSGSPLPMPPLMTDHVYESDPPSPTPISLVPFPPRTGVWDDSSLSRATSHSCCCSSCCSSSASSFVDSSDGRGGYIKPPPFLSLDVSASQTSAHAPPAPQTSQSPISSLSVSPSPTPTLAPRRPKLVKRPAAQKVRGPVLAIHRMRGCEYFGIVNGTEEAWMADDPVIRNLNDAEAASSSPSNSSSPLNPSSQLGSTDLTSESAVDNITKLRMEEMLGARPGGDASYQGLSNTLGVPELNELELQWLLVNMKDFVMSARAMEWYVARHLVDLSRGTDEVVELREKEPELVLSPILTS</sequence>
<dbReference type="InParanoid" id="A8NDU4"/>
<reference evidence="2 3" key="1">
    <citation type="journal article" date="2010" name="Proc. Natl. Acad. Sci. U.S.A.">
        <title>Insights into evolution of multicellular fungi from the assembled chromosomes of the mushroom Coprinopsis cinerea (Coprinus cinereus).</title>
        <authorList>
            <person name="Stajich J.E."/>
            <person name="Wilke S.K."/>
            <person name="Ahren D."/>
            <person name="Au C.H."/>
            <person name="Birren B.W."/>
            <person name="Borodovsky M."/>
            <person name="Burns C."/>
            <person name="Canback B."/>
            <person name="Casselton L.A."/>
            <person name="Cheng C.K."/>
            <person name="Deng J."/>
            <person name="Dietrich F.S."/>
            <person name="Fargo D.C."/>
            <person name="Farman M.L."/>
            <person name="Gathman A.C."/>
            <person name="Goldberg J."/>
            <person name="Guigo R."/>
            <person name="Hoegger P.J."/>
            <person name="Hooker J.B."/>
            <person name="Huggins A."/>
            <person name="James T.Y."/>
            <person name="Kamada T."/>
            <person name="Kilaru S."/>
            <person name="Kodira C."/>
            <person name="Kues U."/>
            <person name="Kupfer D."/>
            <person name="Kwan H.S."/>
            <person name="Lomsadze A."/>
            <person name="Li W."/>
            <person name="Lilly W.W."/>
            <person name="Ma L.J."/>
            <person name="Mackey A.J."/>
            <person name="Manning G."/>
            <person name="Martin F."/>
            <person name="Muraguchi H."/>
            <person name="Natvig D.O."/>
            <person name="Palmerini H."/>
            <person name="Ramesh M.A."/>
            <person name="Rehmeyer C.J."/>
            <person name="Roe B.A."/>
            <person name="Shenoy N."/>
            <person name="Stanke M."/>
            <person name="Ter-Hovhannisyan V."/>
            <person name="Tunlid A."/>
            <person name="Velagapudi R."/>
            <person name="Vision T.J."/>
            <person name="Zeng Q."/>
            <person name="Zolan M.E."/>
            <person name="Pukkila P.J."/>
        </authorList>
    </citation>
    <scope>NUCLEOTIDE SEQUENCE [LARGE SCALE GENOMIC DNA]</scope>
    <source>
        <strain evidence="3">Okayama-7 / 130 / ATCC MYA-4618 / FGSC 9003</strain>
    </source>
</reference>
<dbReference type="KEGG" id="cci:CC1G_10084"/>
<accession>A8NDU4</accession>
<feature type="region of interest" description="Disordered" evidence="1">
    <location>
        <begin position="193"/>
        <end position="239"/>
    </location>
</feature>
<dbReference type="GeneID" id="6009356"/>
<evidence type="ECO:0000313" key="2">
    <source>
        <dbReference type="EMBL" id="EAU88956.2"/>
    </source>
</evidence>
<dbReference type="RefSeq" id="XP_001832865.2">
    <property type="nucleotide sequence ID" value="XM_001832813.2"/>
</dbReference>
<dbReference type="VEuPathDB" id="FungiDB:CC1G_10084"/>
<dbReference type="EMBL" id="AACS02000002">
    <property type="protein sequence ID" value="EAU88956.2"/>
    <property type="molecule type" value="Genomic_DNA"/>
</dbReference>
<feature type="compositionally biased region" description="Polar residues" evidence="1">
    <location>
        <begin position="299"/>
        <end position="308"/>
    </location>
</feature>
<protein>
    <submittedName>
        <fullName evidence="2">Uncharacterized protein</fullName>
    </submittedName>
</protein>
<organism evidence="2 3">
    <name type="scientific">Coprinopsis cinerea (strain Okayama-7 / 130 / ATCC MYA-4618 / FGSC 9003)</name>
    <name type="common">Inky cap fungus</name>
    <name type="synonym">Hormographiella aspergillata</name>
    <dbReference type="NCBI Taxonomy" id="240176"/>
    <lineage>
        <taxon>Eukaryota</taxon>
        <taxon>Fungi</taxon>
        <taxon>Dikarya</taxon>
        <taxon>Basidiomycota</taxon>
        <taxon>Agaricomycotina</taxon>
        <taxon>Agaricomycetes</taxon>
        <taxon>Agaricomycetidae</taxon>
        <taxon>Agaricales</taxon>
        <taxon>Agaricineae</taxon>
        <taxon>Psathyrellaceae</taxon>
        <taxon>Coprinopsis</taxon>
    </lineage>
</organism>
<evidence type="ECO:0000256" key="1">
    <source>
        <dbReference type="SAM" id="MobiDB-lite"/>
    </source>
</evidence>
<keyword evidence="3" id="KW-1185">Reference proteome</keyword>
<name>A8NDU4_COPC7</name>
<dbReference type="AlphaFoldDB" id="A8NDU4"/>
<comment type="caution">
    <text evidence="2">The sequence shown here is derived from an EMBL/GenBank/DDBJ whole genome shotgun (WGS) entry which is preliminary data.</text>
</comment>
<dbReference type="OMA" id="ARAMEWY"/>
<proteinExistence type="predicted"/>
<dbReference type="HOGENOM" id="CLU_741889_0_0_1"/>
<feature type="region of interest" description="Disordered" evidence="1">
    <location>
        <begin position="280"/>
        <end position="308"/>
    </location>
</feature>
<evidence type="ECO:0000313" key="3">
    <source>
        <dbReference type="Proteomes" id="UP000001861"/>
    </source>
</evidence>
<feature type="compositionally biased region" description="Low complexity" evidence="1">
    <location>
        <begin position="284"/>
        <end position="298"/>
    </location>
</feature>
<gene>
    <name evidence="2" type="ORF">CC1G_10084</name>
</gene>